<reference evidence="2" key="1">
    <citation type="journal article" date="2018" name="Data Brief">
        <title>Genome sequence data from 17 accessions of Ensete ventricosum, a staple food crop for millions in Ethiopia.</title>
        <authorList>
            <person name="Yemataw Z."/>
            <person name="Muzemil S."/>
            <person name="Ambachew D."/>
            <person name="Tripathi L."/>
            <person name="Tesfaye K."/>
            <person name="Chala A."/>
            <person name="Farbos A."/>
            <person name="O'Neill P."/>
            <person name="Moore K."/>
            <person name="Grant M."/>
            <person name="Studholme D.J."/>
        </authorList>
    </citation>
    <scope>NUCLEOTIDE SEQUENCE [LARGE SCALE GENOMIC DNA]</scope>
    <source>
        <tissue evidence="2">Leaf</tissue>
    </source>
</reference>
<evidence type="ECO:0000313" key="2">
    <source>
        <dbReference type="EMBL" id="RZR72118.1"/>
    </source>
</evidence>
<gene>
    <name evidence="2" type="ORF">BHM03_00010428</name>
</gene>
<dbReference type="AlphaFoldDB" id="A0A445MD45"/>
<accession>A0A445MD45</accession>
<evidence type="ECO:0000256" key="1">
    <source>
        <dbReference type="SAM" id="Coils"/>
    </source>
</evidence>
<feature type="coiled-coil region" evidence="1">
    <location>
        <begin position="4"/>
        <end position="35"/>
    </location>
</feature>
<dbReference type="Proteomes" id="UP000290560">
    <property type="component" value="Unassembled WGS sequence"/>
</dbReference>
<dbReference type="EMBL" id="KV875632">
    <property type="protein sequence ID" value="RZR72118.1"/>
    <property type="molecule type" value="Genomic_DNA"/>
</dbReference>
<protein>
    <submittedName>
        <fullName evidence="2">Uncharacterized protein</fullName>
    </submittedName>
</protein>
<keyword evidence="1" id="KW-0175">Coiled coil</keyword>
<sequence length="75" mass="8551">MAQLVEVTQRMELSDKELNDARANLSKAQRELKEQWVTVHEVCVALAAGRPYLRKVNRTYVRLIVPVPGYRATLG</sequence>
<proteinExistence type="predicted"/>
<name>A0A445MD45_ENSVE</name>
<organism evidence="2">
    <name type="scientific">Ensete ventricosum</name>
    <name type="common">Abyssinian banana</name>
    <name type="synonym">Musa ensete</name>
    <dbReference type="NCBI Taxonomy" id="4639"/>
    <lineage>
        <taxon>Eukaryota</taxon>
        <taxon>Viridiplantae</taxon>
        <taxon>Streptophyta</taxon>
        <taxon>Embryophyta</taxon>
        <taxon>Tracheophyta</taxon>
        <taxon>Spermatophyta</taxon>
        <taxon>Magnoliopsida</taxon>
        <taxon>Liliopsida</taxon>
        <taxon>Zingiberales</taxon>
        <taxon>Musaceae</taxon>
        <taxon>Ensete</taxon>
    </lineage>
</organism>